<keyword evidence="3" id="KW-1185">Reference proteome</keyword>
<protein>
    <submittedName>
        <fullName evidence="2">Uncharacterized protein</fullName>
    </submittedName>
</protein>
<evidence type="ECO:0000256" key="1">
    <source>
        <dbReference type="SAM" id="MobiDB-lite"/>
    </source>
</evidence>
<feature type="region of interest" description="Disordered" evidence="1">
    <location>
        <begin position="1"/>
        <end position="51"/>
    </location>
</feature>
<reference evidence="2 3" key="1">
    <citation type="submission" date="2024-03" db="EMBL/GenBank/DDBJ databases">
        <authorList>
            <person name="Martinez-Hernandez J."/>
        </authorList>
    </citation>
    <scope>NUCLEOTIDE SEQUENCE [LARGE SCALE GENOMIC DNA]</scope>
</reference>
<accession>A0AAV1XSH8</accession>
<comment type="caution">
    <text evidence="2">The sequence shown here is derived from an EMBL/GenBank/DDBJ whole genome shotgun (WGS) entry which is preliminary data.</text>
</comment>
<dbReference type="AlphaFoldDB" id="A0AAV1XSH8"/>
<name>A0AAV1XSH8_LUPLU</name>
<dbReference type="EMBL" id="CAXHTB010000017">
    <property type="protein sequence ID" value="CAL0323803.1"/>
    <property type="molecule type" value="Genomic_DNA"/>
</dbReference>
<proteinExistence type="predicted"/>
<sequence>MGEGCEEINETKSSLGMTTFDVSSNNPSTHYSSRSLAFRLTSGPSKNGPGH</sequence>
<evidence type="ECO:0000313" key="2">
    <source>
        <dbReference type="EMBL" id="CAL0323803.1"/>
    </source>
</evidence>
<gene>
    <name evidence="2" type="ORF">LLUT_LOCUS24863</name>
</gene>
<dbReference type="Proteomes" id="UP001497480">
    <property type="component" value="Unassembled WGS sequence"/>
</dbReference>
<feature type="compositionally biased region" description="Polar residues" evidence="1">
    <location>
        <begin position="11"/>
        <end position="35"/>
    </location>
</feature>
<organism evidence="2 3">
    <name type="scientific">Lupinus luteus</name>
    <name type="common">European yellow lupine</name>
    <dbReference type="NCBI Taxonomy" id="3873"/>
    <lineage>
        <taxon>Eukaryota</taxon>
        <taxon>Viridiplantae</taxon>
        <taxon>Streptophyta</taxon>
        <taxon>Embryophyta</taxon>
        <taxon>Tracheophyta</taxon>
        <taxon>Spermatophyta</taxon>
        <taxon>Magnoliopsida</taxon>
        <taxon>eudicotyledons</taxon>
        <taxon>Gunneridae</taxon>
        <taxon>Pentapetalae</taxon>
        <taxon>rosids</taxon>
        <taxon>fabids</taxon>
        <taxon>Fabales</taxon>
        <taxon>Fabaceae</taxon>
        <taxon>Papilionoideae</taxon>
        <taxon>50 kb inversion clade</taxon>
        <taxon>genistoids sensu lato</taxon>
        <taxon>core genistoids</taxon>
        <taxon>Genisteae</taxon>
        <taxon>Lupinus</taxon>
    </lineage>
</organism>
<evidence type="ECO:0000313" key="3">
    <source>
        <dbReference type="Proteomes" id="UP001497480"/>
    </source>
</evidence>